<reference evidence="1 2" key="1">
    <citation type="journal article" date="2024" name="Science">
        <title>Giant polyketide synthase enzymes in the biosynthesis of giant marine polyether toxins.</title>
        <authorList>
            <person name="Fallon T.R."/>
            <person name="Shende V.V."/>
            <person name="Wierzbicki I.H."/>
            <person name="Pendleton A.L."/>
            <person name="Watervoot N.F."/>
            <person name="Auber R.P."/>
            <person name="Gonzalez D.J."/>
            <person name="Wisecaver J.H."/>
            <person name="Moore B.S."/>
        </authorList>
    </citation>
    <scope>NUCLEOTIDE SEQUENCE [LARGE SCALE GENOMIC DNA]</scope>
    <source>
        <strain evidence="1 2">12B1</strain>
    </source>
</reference>
<evidence type="ECO:0008006" key="3">
    <source>
        <dbReference type="Google" id="ProtNLM"/>
    </source>
</evidence>
<evidence type="ECO:0000313" key="1">
    <source>
        <dbReference type="EMBL" id="KAL1508621.1"/>
    </source>
</evidence>
<dbReference type="InterPro" id="IPR027417">
    <property type="entry name" value="P-loop_NTPase"/>
</dbReference>
<dbReference type="SUPFAM" id="SSF52540">
    <property type="entry name" value="P-loop containing nucleoside triphosphate hydrolases"/>
    <property type="match status" value="1"/>
</dbReference>
<keyword evidence="2" id="KW-1185">Reference proteome</keyword>
<evidence type="ECO:0000313" key="2">
    <source>
        <dbReference type="Proteomes" id="UP001515480"/>
    </source>
</evidence>
<dbReference type="EMBL" id="JBGBPQ010000016">
    <property type="protein sequence ID" value="KAL1508621.1"/>
    <property type="molecule type" value="Genomic_DNA"/>
</dbReference>
<dbReference type="Gene3D" id="3.40.50.300">
    <property type="entry name" value="P-loop containing nucleotide triphosphate hydrolases"/>
    <property type="match status" value="1"/>
</dbReference>
<comment type="caution">
    <text evidence="1">The sequence shown here is derived from an EMBL/GenBank/DDBJ whole genome shotgun (WGS) entry which is preliminary data.</text>
</comment>
<dbReference type="AlphaFoldDB" id="A0AB34IX16"/>
<sequence>MTSTEKKSEVGAEAEFVEAASDDQVSAEGLAFLKQKIQQVTTVSGVMEFIKGQAKTAGLRLVPNKLYTTLEDFQRADPEKRRIVLIGCTGSGKSTIGNVAAGWKYVGKMDADGGFDFSWQHPEGAPPMFEARASGSSVTSHLSFANIDWLGDKSRPVILIDTPGHDDTAAAEIDSAEAREKLGEMAAELHDKLKAIGTIHALVVVHNDVTSNRLNPATQTILKMIAEKFAKADTSVWKNVVIAYSKCNEHDTSWRAGIAKKKTELQARERIKEVIPSCDVTVPVLSIGGGELDPPAPSAQSATKGFEDLWEFVQTAPPLDTSKLQPFEGSDVKWQKLIDSKNDAEARASAAMAHIRVVAILVAMNVFLLWRALILPNFPMGTICSMCLLNIPGTALDELLLIAFVIHRMGPSHTWYSVSHFGQTMILPVVRPSLEKFLTEAETKLRDVGATTLAGYAGKGLKGIKDSKPKAD</sequence>
<protein>
    <recommendedName>
        <fullName evidence="3">G domain-containing protein</fullName>
    </recommendedName>
</protein>
<name>A0AB34IX16_PRYPA</name>
<accession>A0AB34IX16</accession>
<dbReference type="Proteomes" id="UP001515480">
    <property type="component" value="Unassembled WGS sequence"/>
</dbReference>
<proteinExistence type="predicted"/>
<organism evidence="1 2">
    <name type="scientific">Prymnesium parvum</name>
    <name type="common">Toxic golden alga</name>
    <dbReference type="NCBI Taxonomy" id="97485"/>
    <lineage>
        <taxon>Eukaryota</taxon>
        <taxon>Haptista</taxon>
        <taxon>Haptophyta</taxon>
        <taxon>Prymnesiophyceae</taxon>
        <taxon>Prymnesiales</taxon>
        <taxon>Prymnesiaceae</taxon>
        <taxon>Prymnesium</taxon>
    </lineage>
</organism>
<gene>
    <name evidence="1" type="ORF">AB1Y20_004717</name>
</gene>